<dbReference type="EMBL" id="LBMM01013687">
    <property type="protein sequence ID" value="KMQ85523.1"/>
    <property type="molecule type" value="Genomic_DNA"/>
</dbReference>
<evidence type="ECO:0000313" key="1">
    <source>
        <dbReference type="EMBL" id="KMQ85523.1"/>
    </source>
</evidence>
<dbReference type="OrthoDB" id="7555263at2759"/>
<gene>
    <name evidence="1" type="ORF">RF55_15869</name>
</gene>
<keyword evidence="2" id="KW-1185">Reference proteome</keyword>
<dbReference type="PaxDb" id="67767-A0A0J7K4Y9"/>
<dbReference type="AlphaFoldDB" id="A0A0J7K4Y9"/>
<evidence type="ECO:0000313" key="2">
    <source>
        <dbReference type="Proteomes" id="UP000036403"/>
    </source>
</evidence>
<reference evidence="1 2" key="1">
    <citation type="submission" date="2015-04" db="EMBL/GenBank/DDBJ databases">
        <title>Lasius niger genome sequencing.</title>
        <authorList>
            <person name="Konorov E.A."/>
            <person name="Nikitin M.A."/>
            <person name="Kirill M.V."/>
            <person name="Chang P."/>
        </authorList>
    </citation>
    <scope>NUCLEOTIDE SEQUENCE [LARGE SCALE GENOMIC DNA]</scope>
    <source>
        <tissue evidence="1">Whole</tissue>
    </source>
</reference>
<accession>A0A0J7K4Y9</accession>
<comment type="caution">
    <text evidence="1">The sequence shown here is derived from an EMBL/GenBank/DDBJ whole genome shotgun (WGS) entry which is preliminary data.</text>
</comment>
<protein>
    <submittedName>
        <fullName evidence="1">Uncharacterized protein</fullName>
    </submittedName>
</protein>
<proteinExistence type="predicted"/>
<name>A0A0J7K4Y9_LASNI</name>
<sequence length="185" mass="21121">MDRIFILQVPENFSVVSSNATKFLSSQIPQFGGTEEDNVEIWLEKLESVAEIHGMSHAVMLSAAISKLVKTARRWFDHSTGTINRSWPQFRAAIISRFKRKIYHSAVLQKVEARKWLFYKETFSVYAMDKIALMQPLKLSNEDAIQLLTNGISSLAIRGIAASLKVDSLDEFLFGRRHKIISFRT</sequence>
<organism evidence="1 2">
    <name type="scientific">Lasius niger</name>
    <name type="common">Black garden ant</name>
    <dbReference type="NCBI Taxonomy" id="67767"/>
    <lineage>
        <taxon>Eukaryota</taxon>
        <taxon>Metazoa</taxon>
        <taxon>Ecdysozoa</taxon>
        <taxon>Arthropoda</taxon>
        <taxon>Hexapoda</taxon>
        <taxon>Insecta</taxon>
        <taxon>Pterygota</taxon>
        <taxon>Neoptera</taxon>
        <taxon>Endopterygota</taxon>
        <taxon>Hymenoptera</taxon>
        <taxon>Apocrita</taxon>
        <taxon>Aculeata</taxon>
        <taxon>Formicoidea</taxon>
        <taxon>Formicidae</taxon>
        <taxon>Formicinae</taxon>
        <taxon>Lasius</taxon>
        <taxon>Lasius</taxon>
    </lineage>
</organism>
<dbReference type="Proteomes" id="UP000036403">
    <property type="component" value="Unassembled WGS sequence"/>
</dbReference>